<keyword evidence="1" id="KW-0378">Hydrolase</keyword>
<dbReference type="RefSeq" id="YP_009950206.1">
    <property type="nucleotide sequence ID" value="NC_051588.1"/>
</dbReference>
<dbReference type="Gene3D" id="3.40.50.10400">
    <property type="entry name" value="Hypothetical protein PA1492"/>
    <property type="match status" value="1"/>
</dbReference>
<dbReference type="GeneID" id="60321618"/>
<keyword evidence="2" id="KW-1185">Reference proteome</keyword>
<accession>A0A345KV42</accession>
<gene>
    <name evidence="1" type="primary">56</name>
    <name evidence="1" type="ORF">SEA_AMINAY_56</name>
</gene>
<evidence type="ECO:0000313" key="2">
    <source>
        <dbReference type="Proteomes" id="UP000259472"/>
    </source>
</evidence>
<dbReference type="InterPro" id="IPR025518">
    <property type="entry name" value="DUF4406"/>
</dbReference>
<organism evidence="1 2">
    <name type="scientific">Mycobacterium phage Aminay</name>
    <dbReference type="NCBI Taxonomy" id="2250291"/>
    <lineage>
        <taxon>Viruses</taxon>
        <taxon>Duplodnaviria</taxon>
        <taxon>Heunggongvirae</taxon>
        <taxon>Uroviricota</taxon>
        <taxon>Caudoviricetes</taxon>
        <taxon>Weiservirinae</taxon>
        <taxon>Aminayvirus</taxon>
        <taxon>Aminayvirus aminay</taxon>
    </lineage>
</organism>
<dbReference type="SUPFAM" id="SSF52309">
    <property type="entry name" value="N-(deoxy)ribosyltransferase-like"/>
    <property type="match status" value="1"/>
</dbReference>
<dbReference type="Proteomes" id="UP000259472">
    <property type="component" value="Segment"/>
</dbReference>
<protein>
    <submittedName>
        <fullName evidence="1">Hydrolase</fullName>
    </submittedName>
</protein>
<name>A0A345KV42_9CAUD</name>
<evidence type="ECO:0000313" key="1">
    <source>
        <dbReference type="EMBL" id="AXH46894.1"/>
    </source>
</evidence>
<dbReference type="KEGG" id="vg:60321618"/>
<dbReference type="GO" id="GO:0016787">
    <property type="term" value="F:hydrolase activity"/>
    <property type="evidence" value="ECO:0007669"/>
    <property type="project" value="UniProtKB-KW"/>
</dbReference>
<reference evidence="2" key="1">
    <citation type="submission" date="2018-06" db="EMBL/GenBank/DDBJ databases">
        <authorList>
            <person name="Zhirakovskaya E."/>
        </authorList>
    </citation>
    <scope>NUCLEOTIDE SEQUENCE [LARGE SCALE GENOMIC DNA]</scope>
</reference>
<proteinExistence type="predicted"/>
<sequence>MTEAGDPSTWRDYPHGTAFDKYLGIEVARAGQGPEDDDDQFDYTDGDLDRLLVEMGHTRHSVDRQIDDVLVSFEAERQAAIRRHPAGKAQRIEKSLLDHMIDKILQPIPDEDKAILMGEPEPDDEAAELDELLAKYAHSDESAAQWRAYLLGDTTPKATEQRVYYIAGPMTGYPEWNHPAFYNMAARLRCAGHRVVCPAELHDASDEIAWDWYLRRDLAELVKCTHMLLLPGWERSKGARLEHTVAEALGLGITYPHETEELFT</sequence>
<dbReference type="Pfam" id="PF14359">
    <property type="entry name" value="DUF4406"/>
    <property type="match status" value="1"/>
</dbReference>
<dbReference type="EMBL" id="MH509442">
    <property type="protein sequence ID" value="AXH46894.1"/>
    <property type="molecule type" value="Genomic_DNA"/>
</dbReference>